<feature type="compositionally biased region" description="Basic and acidic residues" evidence="1">
    <location>
        <begin position="17"/>
        <end position="37"/>
    </location>
</feature>
<evidence type="ECO:0000313" key="2">
    <source>
        <dbReference type="EMBL" id="KAF9077655.1"/>
    </source>
</evidence>
<protein>
    <submittedName>
        <fullName evidence="2">Uncharacterized protein</fullName>
    </submittedName>
</protein>
<dbReference type="EMBL" id="JADNRY010000003">
    <property type="protein sequence ID" value="KAF9077655.1"/>
    <property type="molecule type" value="Genomic_DNA"/>
</dbReference>
<feature type="compositionally biased region" description="Polar residues" evidence="1">
    <location>
        <begin position="1"/>
        <end position="16"/>
    </location>
</feature>
<evidence type="ECO:0000313" key="3">
    <source>
        <dbReference type="Proteomes" id="UP000772434"/>
    </source>
</evidence>
<feature type="region of interest" description="Disordered" evidence="1">
    <location>
        <begin position="1"/>
        <end position="190"/>
    </location>
</feature>
<proteinExistence type="predicted"/>
<reference evidence="2" key="1">
    <citation type="submission" date="2020-11" db="EMBL/GenBank/DDBJ databases">
        <authorList>
            <consortium name="DOE Joint Genome Institute"/>
            <person name="Ahrendt S."/>
            <person name="Riley R."/>
            <person name="Andreopoulos W."/>
            <person name="Labutti K."/>
            <person name="Pangilinan J."/>
            <person name="Ruiz-Duenas F.J."/>
            <person name="Barrasa J.M."/>
            <person name="Sanchez-Garcia M."/>
            <person name="Camarero S."/>
            <person name="Miyauchi S."/>
            <person name="Serrano A."/>
            <person name="Linde D."/>
            <person name="Babiker R."/>
            <person name="Drula E."/>
            <person name="Ayuso-Fernandez I."/>
            <person name="Pacheco R."/>
            <person name="Padilla G."/>
            <person name="Ferreira P."/>
            <person name="Barriuso J."/>
            <person name="Kellner H."/>
            <person name="Castanera R."/>
            <person name="Alfaro M."/>
            <person name="Ramirez L."/>
            <person name="Pisabarro A.G."/>
            <person name="Kuo A."/>
            <person name="Tritt A."/>
            <person name="Lipzen A."/>
            <person name="He G."/>
            <person name="Yan M."/>
            <person name="Ng V."/>
            <person name="Cullen D."/>
            <person name="Martin F."/>
            <person name="Rosso M.-N."/>
            <person name="Henrissat B."/>
            <person name="Hibbett D."/>
            <person name="Martinez A.T."/>
            <person name="Grigoriev I.V."/>
        </authorList>
    </citation>
    <scope>NUCLEOTIDE SEQUENCE</scope>
    <source>
        <strain evidence="2">AH 40177</strain>
    </source>
</reference>
<accession>A0A9P5UEU8</accession>
<feature type="compositionally biased region" description="Pro residues" evidence="1">
    <location>
        <begin position="94"/>
        <end position="114"/>
    </location>
</feature>
<name>A0A9P5UEU8_9AGAR</name>
<organism evidence="2 3">
    <name type="scientific">Rhodocollybia butyracea</name>
    <dbReference type="NCBI Taxonomy" id="206335"/>
    <lineage>
        <taxon>Eukaryota</taxon>
        <taxon>Fungi</taxon>
        <taxon>Dikarya</taxon>
        <taxon>Basidiomycota</taxon>
        <taxon>Agaricomycotina</taxon>
        <taxon>Agaricomycetes</taxon>
        <taxon>Agaricomycetidae</taxon>
        <taxon>Agaricales</taxon>
        <taxon>Marasmiineae</taxon>
        <taxon>Omphalotaceae</taxon>
        <taxon>Rhodocollybia</taxon>
    </lineage>
</organism>
<dbReference type="Proteomes" id="UP000772434">
    <property type="component" value="Unassembled WGS sequence"/>
</dbReference>
<feature type="compositionally biased region" description="Polar residues" evidence="1">
    <location>
        <begin position="154"/>
        <end position="165"/>
    </location>
</feature>
<keyword evidence="3" id="KW-1185">Reference proteome</keyword>
<dbReference type="AlphaFoldDB" id="A0A9P5UEU8"/>
<evidence type="ECO:0000256" key="1">
    <source>
        <dbReference type="SAM" id="MobiDB-lite"/>
    </source>
</evidence>
<gene>
    <name evidence="2" type="ORF">BDP27DRAFT_483516</name>
</gene>
<comment type="caution">
    <text evidence="2">The sequence shown here is derived from an EMBL/GenBank/DDBJ whole genome shotgun (WGS) entry which is preliminary data.</text>
</comment>
<sequence length="190" mass="19939">MFIQIQSPTPPGSTRNGNEDLRRSPYNEFLSAKDAERPTPMPGTPRDQSSSPRLHPVGLVDPPLPTAPFGSPSIGTPITLGNAGIFVPSSFQPSPGPGIPSSPHPTTSPLPSEVPLPGYSYNGMTNNSRPVIPDPNLLGPADSDSDSDDRVSSGMNSENTLTTPPTVARGLPQNNRGGAKTRAAGKKKRR</sequence>